<keyword evidence="2" id="KW-1185">Reference proteome</keyword>
<evidence type="ECO:0000313" key="1">
    <source>
        <dbReference type="EMBL" id="KAK1457520.1"/>
    </source>
</evidence>
<organism evidence="1 2">
    <name type="scientific">Colletotrichum tamarilloi</name>
    <dbReference type="NCBI Taxonomy" id="1209934"/>
    <lineage>
        <taxon>Eukaryota</taxon>
        <taxon>Fungi</taxon>
        <taxon>Dikarya</taxon>
        <taxon>Ascomycota</taxon>
        <taxon>Pezizomycotina</taxon>
        <taxon>Sordariomycetes</taxon>
        <taxon>Hypocreomycetidae</taxon>
        <taxon>Glomerellales</taxon>
        <taxon>Glomerellaceae</taxon>
        <taxon>Colletotrichum</taxon>
        <taxon>Colletotrichum acutatum species complex</taxon>
    </lineage>
</organism>
<dbReference type="EMBL" id="MLFU01000398">
    <property type="protein sequence ID" value="KAK1457520.1"/>
    <property type="molecule type" value="Genomic_DNA"/>
</dbReference>
<accession>A0ABQ9QGI0</accession>
<dbReference type="Proteomes" id="UP001227543">
    <property type="component" value="Unassembled WGS sequence"/>
</dbReference>
<feature type="non-terminal residue" evidence="1">
    <location>
        <position position="1"/>
    </location>
</feature>
<sequence length="16" mass="1870">CYAECYAETPQDDKAY</sequence>
<reference evidence="1 2" key="1">
    <citation type="submission" date="2016-10" db="EMBL/GenBank/DDBJ databases">
        <title>The genome sequence of Colletotrichum fioriniae PJ7.</title>
        <authorList>
            <person name="Baroncelli R."/>
        </authorList>
    </citation>
    <scope>NUCLEOTIDE SEQUENCE [LARGE SCALE GENOMIC DNA]</scope>
    <source>
        <strain evidence="1 2">Tom-12</strain>
    </source>
</reference>
<name>A0ABQ9QGI0_9PEZI</name>
<proteinExistence type="predicted"/>
<evidence type="ECO:0000313" key="2">
    <source>
        <dbReference type="Proteomes" id="UP001227543"/>
    </source>
</evidence>
<comment type="caution">
    <text evidence="1">The sequence shown here is derived from an EMBL/GenBank/DDBJ whole genome shotgun (WGS) entry which is preliminary data.</text>
</comment>
<gene>
    <name evidence="1" type="ORF">CTAM01_17194</name>
</gene>
<protein>
    <submittedName>
        <fullName evidence="1">Uncharacterized protein</fullName>
    </submittedName>
</protein>